<dbReference type="Gene3D" id="1.10.10.1550">
    <property type="entry name" value="ROS/MUCR transcriptional regulator protein"/>
    <property type="match status" value="1"/>
</dbReference>
<dbReference type="GO" id="GO:0003677">
    <property type="term" value="F:DNA binding"/>
    <property type="evidence" value="ECO:0007669"/>
    <property type="project" value="InterPro"/>
</dbReference>
<name>X7EJP3_9RHOB</name>
<organism evidence="3 4">
    <name type="scientific">Roseivivax halodurans JCM 10272</name>
    <dbReference type="NCBI Taxonomy" id="1449350"/>
    <lineage>
        <taxon>Bacteria</taxon>
        <taxon>Pseudomonadati</taxon>
        <taxon>Pseudomonadota</taxon>
        <taxon>Alphaproteobacteria</taxon>
        <taxon>Rhodobacterales</taxon>
        <taxon>Roseobacteraceae</taxon>
        <taxon>Roseivivax</taxon>
    </lineage>
</organism>
<dbReference type="Pfam" id="PF05443">
    <property type="entry name" value="ROS_MUCR"/>
    <property type="match status" value="1"/>
</dbReference>
<dbReference type="OrthoDB" id="9809693at2"/>
<dbReference type="InterPro" id="IPR008807">
    <property type="entry name" value="ROS_MUCR"/>
</dbReference>
<feature type="region of interest" description="Disordered" evidence="2">
    <location>
        <begin position="126"/>
        <end position="147"/>
    </location>
</feature>
<comment type="caution">
    <text evidence="3">The sequence shown here is derived from an EMBL/GenBank/DDBJ whole genome shotgun (WGS) entry which is preliminary data.</text>
</comment>
<sequence>MSVKDSNEGLIAAVVASFAARPDVTPDEIVDLVRKLRREVDETAPQVDAPARDVAEPALPISQAVTRDKVYCLCCGKGFKMLKRHLGSEHGLTELQYRQMFDLPEDMPLVAPSYSERKADYAKQAEFGKHKRHTSGNLAEKTEKISS</sequence>
<dbReference type="AlphaFoldDB" id="X7EJP3"/>
<dbReference type="EMBL" id="JALZ01000001">
    <property type="protein sequence ID" value="ETX16324.1"/>
    <property type="molecule type" value="Genomic_DNA"/>
</dbReference>
<dbReference type="InterPro" id="IPR041920">
    <property type="entry name" value="ROS/MUCR_sf"/>
</dbReference>
<keyword evidence="4" id="KW-1185">Reference proteome</keyword>
<evidence type="ECO:0000313" key="4">
    <source>
        <dbReference type="Proteomes" id="UP000022447"/>
    </source>
</evidence>
<dbReference type="GO" id="GO:0008270">
    <property type="term" value="F:zinc ion binding"/>
    <property type="evidence" value="ECO:0007669"/>
    <property type="project" value="InterPro"/>
</dbReference>
<evidence type="ECO:0000256" key="2">
    <source>
        <dbReference type="SAM" id="MobiDB-lite"/>
    </source>
</evidence>
<dbReference type="Proteomes" id="UP000022447">
    <property type="component" value="Unassembled WGS sequence"/>
</dbReference>
<evidence type="ECO:0000256" key="1">
    <source>
        <dbReference type="ARBA" id="ARBA00007031"/>
    </source>
</evidence>
<accession>X7EJP3</accession>
<reference evidence="3 4" key="1">
    <citation type="submission" date="2014-01" db="EMBL/GenBank/DDBJ databases">
        <title>Roseivivax halodurans JCM 10272 Genome Sequencing.</title>
        <authorList>
            <person name="Lai Q."/>
            <person name="Li G."/>
            <person name="Shao Z."/>
        </authorList>
    </citation>
    <scope>NUCLEOTIDE SEQUENCE [LARGE SCALE GENOMIC DNA]</scope>
    <source>
        <strain evidence="3 4">JCM 10272</strain>
    </source>
</reference>
<dbReference type="GO" id="GO:0006355">
    <property type="term" value="P:regulation of DNA-templated transcription"/>
    <property type="evidence" value="ECO:0007669"/>
    <property type="project" value="InterPro"/>
</dbReference>
<evidence type="ECO:0000313" key="3">
    <source>
        <dbReference type="EMBL" id="ETX16324.1"/>
    </source>
</evidence>
<dbReference type="eggNOG" id="COG4957">
    <property type="taxonomic scope" value="Bacteria"/>
</dbReference>
<protein>
    <submittedName>
        <fullName evidence="3">MucR family transcriptional regulator</fullName>
    </submittedName>
</protein>
<proteinExistence type="inferred from homology"/>
<gene>
    <name evidence="3" type="ORF">OCH239_00350</name>
</gene>
<dbReference type="STRING" id="1449350.OCH239_00350"/>
<comment type="similarity">
    <text evidence="1">Belongs to the ros/MucR family.</text>
</comment>
<dbReference type="RefSeq" id="WP_037256981.1">
    <property type="nucleotide sequence ID" value="NZ_JALZ01000001.1"/>
</dbReference>